<accession>A0ABN2EWB4</accession>
<keyword evidence="4" id="KW-1185">Reference proteome</keyword>
<feature type="domain" description="DUF2231" evidence="2">
    <location>
        <begin position="28"/>
        <end position="165"/>
    </location>
</feature>
<dbReference type="RefSeq" id="WP_344107760.1">
    <property type="nucleotide sequence ID" value="NZ_BAAANE010000001.1"/>
</dbReference>
<dbReference type="InterPro" id="IPR019251">
    <property type="entry name" value="DUF2231_TM"/>
</dbReference>
<feature type="transmembrane region" description="Helical" evidence="1">
    <location>
        <begin position="136"/>
        <end position="154"/>
    </location>
</feature>
<keyword evidence="1" id="KW-0812">Transmembrane</keyword>
<organism evidence="3 4">
    <name type="scientific">Kribbella alba</name>
    <dbReference type="NCBI Taxonomy" id="190197"/>
    <lineage>
        <taxon>Bacteria</taxon>
        <taxon>Bacillati</taxon>
        <taxon>Actinomycetota</taxon>
        <taxon>Actinomycetes</taxon>
        <taxon>Propionibacteriales</taxon>
        <taxon>Kribbellaceae</taxon>
        <taxon>Kribbella</taxon>
    </lineage>
</organism>
<keyword evidence="1" id="KW-0472">Membrane</keyword>
<proteinExistence type="predicted"/>
<reference evidence="3 4" key="1">
    <citation type="journal article" date="2019" name="Int. J. Syst. Evol. Microbiol.">
        <title>The Global Catalogue of Microorganisms (GCM) 10K type strain sequencing project: providing services to taxonomists for standard genome sequencing and annotation.</title>
        <authorList>
            <consortium name="The Broad Institute Genomics Platform"/>
            <consortium name="The Broad Institute Genome Sequencing Center for Infectious Disease"/>
            <person name="Wu L."/>
            <person name="Ma J."/>
        </authorList>
    </citation>
    <scope>NUCLEOTIDE SEQUENCE [LARGE SCALE GENOMIC DNA]</scope>
    <source>
        <strain evidence="3 4">JCM 14306</strain>
    </source>
</reference>
<evidence type="ECO:0000259" key="2">
    <source>
        <dbReference type="Pfam" id="PF09990"/>
    </source>
</evidence>
<dbReference type="Proteomes" id="UP001501319">
    <property type="component" value="Unassembled WGS sequence"/>
</dbReference>
<evidence type="ECO:0000313" key="4">
    <source>
        <dbReference type="Proteomes" id="UP001501319"/>
    </source>
</evidence>
<evidence type="ECO:0000256" key="1">
    <source>
        <dbReference type="SAM" id="Phobius"/>
    </source>
</evidence>
<feature type="transmembrane region" description="Helical" evidence="1">
    <location>
        <begin position="67"/>
        <end position="89"/>
    </location>
</feature>
<keyword evidence="1" id="KW-1133">Transmembrane helix</keyword>
<sequence length="179" mass="19064">MVDQPVPDRITDRRAKVPRTAALAGPYGHPYHPILVTVPIGAWVASLVFDVGSKVAGQSGFLARGSLWLIGIGLIGAVVAAVAGIIDLFSIPAGTPAFRTGLLHMSLNFAVIAMYFVNWLWRNSLSDKDVVPPGPLVWSIVSLALLGISGNLGGKLAFRYGVRVADEETQSEGFRRGDE</sequence>
<feature type="transmembrane region" description="Helical" evidence="1">
    <location>
        <begin position="101"/>
        <end position="121"/>
    </location>
</feature>
<evidence type="ECO:0000313" key="3">
    <source>
        <dbReference type="EMBL" id="GAA1619753.1"/>
    </source>
</evidence>
<comment type="caution">
    <text evidence="3">The sequence shown here is derived from an EMBL/GenBank/DDBJ whole genome shotgun (WGS) entry which is preliminary data.</text>
</comment>
<protein>
    <recommendedName>
        <fullName evidence="2">DUF2231 domain-containing protein</fullName>
    </recommendedName>
</protein>
<dbReference type="Pfam" id="PF09990">
    <property type="entry name" value="DUF2231"/>
    <property type="match status" value="1"/>
</dbReference>
<dbReference type="EMBL" id="BAAANE010000001">
    <property type="protein sequence ID" value="GAA1619753.1"/>
    <property type="molecule type" value="Genomic_DNA"/>
</dbReference>
<name>A0ABN2EWB4_9ACTN</name>
<gene>
    <name evidence="3" type="ORF">GCM10009744_03100</name>
</gene>